<dbReference type="Proteomes" id="UP001153709">
    <property type="component" value="Chromosome 6"/>
</dbReference>
<organism evidence="2 3">
    <name type="scientific">Diabrotica balteata</name>
    <name type="common">Banded cucumber beetle</name>
    <dbReference type="NCBI Taxonomy" id="107213"/>
    <lineage>
        <taxon>Eukaryota</taxon>
        <taxon>Metazoa</taxon>
        <taxon>Ecdysozoa</taxon>
        <taxon>Arthropoda</taxon>
        <taxon>Hexapoda</taxon>
        <taxon>Insecta</taxon>
        <taxon>Pterygota</taxon>
        <taxon>Neoptera</taxon>
        <taxon>Endopterygota</taxon>
        <taxon>Coleoptera</taxon>
        <taxon>Polyphaga</taxon>
        <taxon>Cucujiformia</taxon>
        <taxon>Chrysomeloidea</taxon>
        <taxon>Chrysomelidae</taxon>
        <taxon>Galerucinae</taxon>
        <taxon>Diabroticina</taxon>
        <taxon>Diabroticites</taxon>
        <taxon>Diabrotica</taxon>
    </lineage>
</organism>
<evidence type="ECO:0000313" key="2">
    <source>
        <dbReference type="EMBL" id="CAG9836522.1"/>
    </source>
</evidence>
<proteinExistence type="predicted"/>
<feature type="region of interest" description="Disordered" evidence="1">
    <location>
        <begin position="43"/>
        <end position="69"/>
    </location>
</feature>
<protein>
    <submittedName>
        <fullName evidence="2">Uncharacterized protein</fullName>
    </submittedName>
</protein>
<feature type="compositionally biased region" description="Acidic residues" evidence="1">
    <location>
        <begin position="43"/>
        <end position="59"/>
    </location>
</feature>
<feature type="compositionally biased region" description="Low complexity" evidence="1">
    <location>
        <begin position="126"/>
        <end position="135"/>
    </location>
</feature>
<name>A0A9N9XEL5_DIABA</name>
<reference evidence="2" key="1">
    <citation type="submission" date="2022-01" db="EMBL/GenBank/DDBJ databases">
        <authorList>
            <person name="King R."/>
        </authorList>
    </citation>
    <scope>NUCLEOTIDE SEQUENCE</scope>
</reference>
<dbReference type="AlphaFoldDB" id="A0A9N9XEL5"/>
<accession>A0A9N9XEL5</accession>
<evidence type="ECO:0000313" key="3">
    <source>
        <dbReference type="Proteomes" id="UP001153709"/>
    </source>
</evidence>
<feature type="compositionally biased region" description="Polar residues" evidence="1">
    <location>
        <begin position="141"/>
        <end position="150"/>
    </location>
</feature>
<evidence type="ECO:0000256" key="1">
    <source>
        <dbReference type="SAM" id="MobiDB-lite"/>
    </source>
</evidence>
<feature type="compositionally biased region" description="Polar residues" evidence="1">
    <location>
        <begin position="112"/>
        <end position="125"/>
    </location>
</feature>
<gene>
    <name evidence="2" type="ORF">DIABBA_LOCUS9605</name>
</gene>
<dbReference type="OrthoDB" id="7409653at2759"/>
<sequence length="150" mass="16680">MNEDKLVLQEGNEMRMKACNLTKMRSDKAHRLNRLIVDITDEQAEDSDIGGDSEAEDELFGYSSSRSTPSIRLSGLIDRRKRDFGVKKSLRGIDTNSIKDSQESAIDEERSNGQVSQANIENSKANNIDNCCNDNSDNREGVSNSENCSS</sequence>
<feature type="region of interest" description="Disordered" evidence="1">
    <location>
        <begin position="88"/>
        <end position="150"/>
    </location>
</feature>
<dbReference type="EMBL" id="OU898281">
    <property type="protein sequence ID" value="CAG9836522.1"/>
    <property type="molecule type" value="Genomic_DNA"/>
</dbReference>
<keyword evidence="3" id="KW-1185">Reference proteome</keyword>